<keyword evidence="1" id="KW-0175">Coiled coil</keyword>
<evidence type="ECO:0000313" key="4">
    <source>
        <dbReference type="Proteomes" id="UP000789572"/>
    </source>
</evidence>
<dbReference type="AlphaFoldDB" id="A0A9N9DEU9"/>
<dbReference type="EMBL" id="CAJVPJ010002999">
    <property type="protein sequence ID" value="CAG8632873.1"/>
    <property type="molecule type" value="Genomic_DNA"/>
</dbReference>
<organism evidence="3 4">
    <name type="scientific">Paraglomus occultum</name>
    <dbReference type="NCBI Taxonomy" id="144539"/>
    <lineage>
        <taxon>Eukaryota</taxon>
        <taxon>Fungi</taxon>
        <taxon>Fungi incertae sedis</taxon>
        <taxon>Mucoromycota</taxon>
        <taxon>Glomeromycotina</taxon>
        <taxon>Glomeromycetes</taxon>
        <taxon>Paraglomerales</taxon>
        <taxon>Paraglomeraceae</taxon>
        <taxon>Paraglomus</taxon>
    </lineage>
</organism>
<protein>
    <submittedName>
        <fullName evidence="3">2440_t:CDS:1</fullName>
    </submittedName>
</protein>
<dbReference type="Proteomes" id="UP000789572">
    <property type="component" value="Unassembled WGS sequence"/>
</dbReference>
<proteinExistence type="predicted"/>
<keyword evidence="2" id="KW-0812">Transmembrane</keyword>
<evidence type="ECO:0000313" key="3">
    <source>
        <dbReference type="EMBL" id="CAG8632873.1"/>
    </source>
</evidence>
<feature type="coiled-coil region" evidence="1">
    <location>
        <begin position="44"/>
        <end position="71"/>
    </location>
</feature>
<feature type="non-terminal residue" evidence="3">
    <location>
        <position position="72"/>
    </location>
</feature>
<accession>A0A9N9DEU9</accession>
<dbReference type="OrthoDB" id="2120024at2759"/>
<gene>
    <name evidence="3" type="ORF">POCULU_LOCUS8990</name>
</gene>
<feature type="transmembrane region" description="Helical" evidence="2">
    <location>
        <begin position="20"/>
        <end position="41"/>
    </location>
</feature>
<evidence type="ECO:0000256" key="1">
    <source>
        <dbReference type="SAM" id="Coils"/>
    </source>
</evidence>
<keyword evidence="4" id="KW-1185">Reference proteome</keyword>
<name>A0A9N9DEU9_9GLOM</name>
<evidence type="ECO:0000256" key="2">
    <source>
        <dbReference type="SAM" id="Phobius"/>
    </source>
</evidence>
<sequence length="72" mass="8836">MFHRRTYSTYRPRLTSWQIYGTPITNIFLYGSITYLGLHLIHAKLDFKERKEEMEEEIKKLEKELQEKRKTT</sequence>
<comment type="caution">
    <text evidence="3">The sequence shown here is derived from an EMBL/GenBank/DDBJ whole genome shotgun (WGS) entry which is preliminary data.</text>
</comment>
<keyword evidence="2" id="KW-0472">Membrane</keyword>
<keyword evidence="2" id="KW-1133">Transmembrane helix</keyword>
<reference evidence="3" key="1">
    <citation type="submission" date="2021-06" db="EMBL/GenBank/DDBJ databases">
        <authorList>
            <person name="Kallberg Y."/>
            <person name="Tangrot J."/>
            <person name="Rosling A."/>
        </authorList>
    </citation>
    <scope>NUCLEOTIDE SEQUENCE</scope>
    <source>
        <strain evidence="3">IA702</strain>
    </source>
</reference>